<comment type="caution">
    <text evidence="2">The sequence shown here is derived from an EMBL/GenBank/DDBJ whole genome shotgun (WGS) entry which is preliminary data.</text>
</comment>
<accession>A0ABP4Y7L2</accession>
<evidence type="ECO:0000313" key="2">
    <source>
        <dbReference type="EMBL" id="GAA1800869.1"/>
    </source>
</evidence>
<gene>
    <name evidence="2" type="ORF">GCM10009682_23140</name>
</gene>
<keyword evidence="3" id="KW-1185">Reference proteome</keyword>
<feature type="region of interest" description="Disordered" evidence="1">
    <location>
        <begin position="69"/>
        <end position="92"/>
    </location>
</feature>
<sequence>MYTLVSAPVLGFDLTRMGGGPATAEVLLHALRLTAPALAIMAEHLLADDARAELWLEVETAAARMPTVSRGLDPAVTSRDDPTGDPPAPRAGESNAALLRALQLAPIGTVDALLRLVRYDILAWTWSGTGLAASQEPLASQATALLCDAAVAAYLRDVLSPRTRRRLAAPWISAQRRLPELPPIDLGPHQLAVTALLERLRTVSSTDAQRLTIASDEARAREGVAWAGAVHAASWAAHISDRIRVAASGQLLLVQALDHDVITLADRAGGVWNMLSGAVQAVVVRDLLDEATTHRLLAPVIGALGPAWLM</sequence>
<proteinExistence type="predicted"/>
<reference evidence="3" key="1">
    <citation type="journal article" date="2019" name="Int. J. Syst. Evol. Microbiol.">
        <title>The Global Catalogue of Microorganisms (GCM) 10K type strain sequencing project: providing services to taxonomists for standard genome sequencing and annotation.</title>
        <authorList>
            <consortium name="The Broad Institute Genomics Platform"/>
            <consortium name="The Broad Institute Genome Sequencing Center for Infectious Disease"/>
            <person name="Wu L."/>
            <person name="Ma J."/>
        </authorList>
    </citation>
    <scope>NUCLEOTIDE SEQUENCE [LARGE SCALE GENOMIC DNA]</scope>
    <source>
        <strain evidence="3">JCM 13250</strain>
    </source>
</reference>
<protein>
    <submittedName>
        <fullName evidence="2">Uncharacterized protein</fullName>
    </submittedName>
</protein>
<dbReference type="EMBL" id="BAAALT010000058">
    <property type="protein sequence ID" value="GAA1800869.1"/>
    <property type="molecule type" value="Genomic_DNA"/>
</dbReference>
<dbReference type="Proteomes" id="UP001500218">
    <property type="component" value="Unassembled WGS sequence"/>
</dbReference>
<name>A0ABP4Y7L2_9ACTN</name>
<organism evidence="2 3">
    <name type="scientific">Luedemannella flava</name>
    <dbReference type="NCBI Taxonomy" id="349316"/>
    <lineage>
        <taxon>Bacteria</taxon>
        <taxon>Bacillati</taxon>
        <taxon>Actinomycetota</taxon>
        <taxon>Actinomycetes</taxon>
        <taxon>Micromonosporales</taxon>
        <taxon>Micromonosporaceae</taxon>
        <taxon>Luedemannella</taxon>
    </lineage>
</organism>
<evidence type="ECO:0000256" key="1">
    <source>
        <dbReference type="SAM" id="MobiDB-lite"/>
    </source>
</evidence>
<evidence type="ECO:0000313" key="3">
    <source>
        <dbReference type="Proteomes" id="UP001500218"/>
    </source>
</evidence>